<keyword evidence="9 17" id="KW-0378">Hydrolase</keyword>
<keyword evidence="8 17" id="KW-0732">Signal</keyword>
<evidence type="ECO:0000256" key="14">
    <source>
        <dbReference type="PIRSR" id="PIRSR601384-1"/>
    </source>
</evidence>
<evidence type="ECO:0000256" key="1">
    <source>
        <dbReference type="ARBA" id="ARBA00001187"/>
    </source>
</evidence>
<keyword evidence="5 17" id="KW-0645">Protease</keyword>
<feature type="disulfide bond" evidence="16">
    <location>
        <begin position="178"/>
        <end position="250"/>
    </location>
</feature>
<dbReference type="Gene3D" id="3.40.390.10">
    <property type="entry name" value="Collagenase (Catalytic Domain)"/>
    <property type="match status" value="1"/>
</dbReference>
<keyword evidence="10 15" id="KW-0862">Zinc</keyword>
<keyword evidence="13" id="KW-1015">Disulfide bond</keyword>
<evidence type="ECO:0000256" key="5">
    <source>
        <dbReference type="ARBA" id="ARBA00022670"/>
    </source>
</evidence>
<dbReference type="Pfam" id="PF02102">
    <property type="entry name" value="Peptidase_M35"/>
    <property type="match status" value="1"/>
</dbReference>
<feature type="binding site" evidence="15">
    <location>
        <position position="304"/>
    </location>
    <ligand>
        <name>Zn(2+)</name>
        <dbReference type="ChEBI" id="CHEBI:29105"/>
        <note>catalytic</note>
    </ligand>
</feature>
<keyword evidence="6 17" id="KW-0165">Cleavage on pair of basic residues</keyword>
<dbReference type="InterPro" id="IPR029463">
    <property type="entry name" value="Lys_MEP"/>
</dbReference>
<comment type="cofactor">
    <cofactor evidence="15 17">
        <name>Zn(2+)</name>
        <dbReference type="ChEBI" id="CHEBI:29105"/>
    </cofactor>
    <text evidence="15 17">Binds 1 zinc ion per subunit.</text>
</comment>
<comment type="function">
    <text evidence="17">Secreted metalloproteinase that allows assimilation of proteinaceous substrates. Shows high activities on basic nuclear substrates such as histone and protamine.</text>
</comment>
<comment type="similarity">
    <text evidence="3 17">Belongs to the peptidase M35 family.</text>
</comment>
<comment type="subcellular location">
    <subcellularLocation>
        <location evidence="2 17">Secreted</location>
    </subcellularLocation>
</comment>
<keyword evidence="11 17" id="KW-0482">Metalloprotease</keyword>
<evidence type="ECO:0000256" key="3">
    <source>
        <dbReference type="ARBA" id="ARBA00010279"/>
    </source>
</evidence>
<keyword evidence="4 17" id="KW-0964">Secreted</keyword>
<evidence type="ECO:0000256" key="7">
    <source>
        <dbReference type="ARBA" id="ARBA00022723"/>
    </source>
</evidence>
<dbReference type="Proteomes" id="UP000813423">
    <property type="component" value="Unassembled WGS sequence"/>
</dbReference>
<proteinExistence type="inferred from homology"/>
<dbReference type="GO" id="GO:0004222">
    <property type="term" value="F:metalloendopeptidase activity"/>
    <property type="evidence" value="ECO:0007669"/>
    <property type="project" value="InterPro"/>
</dbReference>
<protein>
    <recommendedName>
        <fullName evidence="17">Neutral protease 2</fullName>
        <ecNumber evidence="17">3.4.24.39</ecNumber>
    </recommendedName>
    <alternativeName>
        <fullName evidence="17">Deuterolysin</fullName>
    </alternativeName>
</protein>
<evidence type="ECO:0000256" key="8">
    <source>
        <dbReference type="ARBA" id="ARBA00022729"/>
    </source>
</evidence>
<dbReference type="GO" id="GO:0006508">
    <property type="term" value="P:proteolysis"/>
    <property type="evidence" value="ECO:0007669"/>
    <property type="project" value="UniProtKB-KW"/>
</dbReference>
<dbReference type="AlphaFoldDB" id="A0A8H4MHA4"/>
<gene>
    <name evidence="18" type="ORF">KXV57_006962</name>
</gene>
<evidence type="ECO:0000256" key="16">
    <source>
        <dbReference type="PIRSR" id="PIRSR601384-3"/>
    </source>
</evidence>
<dbReference type="InterPro" id="IPR050414">
    <property type="entry name" value="Fungal_M35_metalloproteases"/>
</dbReference>
<name>A0A8H4MHA4_ASPFM</name>
<evidence type="ECO:0000256" key="2">
    <source>
        <dbReference type="ARBA" id="ARBA00004613"/>
    </source>
</evidence>
<keyword evidence="12" id="KW-0865">Zymogen</keyword>
<dbReference type="InterPro" id="IPR024079">
    <property type="entry name" value="MetalloPept_cat_dom_sf"/>
</dbReference>
<dbReference type="EC" id="3.4.24.39" evidence="17"/>
<comment type="catalytic activity">
    <reaction evidence="1 17">
        <text>Preferential cleavage of bonds with hydrophobic residues in P1'. Also 3-Asn-|-Gln-4 and 8-Gly-|-Ser-9 bonds in insulin B chain.</text>
        <dbReference type="EC" id="3.4.24.39"/>
    </reaction>
</comment>
<dbReference type="SMART" id="SM01351">
    <property type="entry name" value="Aspzincin_M35"/>
    <property type="match status" value="1"/>
</dbReference>
<evidence type="ECO:0000256" key="15">
    <source>
        <dbReference type="PIRSR" id="PIRSR601384-2"/>
    </source>
</evidence>
<dbReference type="GO" id="GO:0005576">
    <property type="term" value="C:extracellular region"/>
    <property type="evidence" value="ECO:0007669"/>
    <property type="project" value="UniProtKB-SubCell"/>
</dbReference>
<dbReference type="GO" id="GO:0046872">
    <property type="term" value="F:metal ion binding"/>
    <property type="evidence" value="ECO:0007669"/>
    <property type="project" value="UniProtKB-KW"/>
</dbReference>
<dbReference type="Gene3D" id="2.60.40.2970">
    <property type="match status" value="1"/>
</dbReference>
<evidence type="ECO:0000313" key="18">
    <source>
        <dbReference type="EMBL" id="KAH1903506.1"/>
    </source>
</evidence>
<accession>A0A8H4MHA4</accession>
<evidence type="ECO:0000256" key="17">
    <source>
        <dbReference type="RuleBase" id="RU361126"/>
    </source>
</evidence>
<evidence type="ECO:0000256" key="10">
    <source>
        <dbReference type="ARBA" id="ARBA00022833"/>
    </source>
</evidence>
<organism evidence="18 19">
    <name type="scientific">Aspergillus fumigatus</name>
    <name type="common">Neosartorya fumigata</name>
    <dbReference type="NCBI Taxonomy" id="746128"/>
    <lineage>
        <taxon>Eukaryota</taxon>
        <taxon>Fungi</taxon>
        <taxon>Dikarya</taxon>
        <taxon>Ascomycota</taxon>
        <taxon>Pezizomycotina</taxon>
        <taxon>Eurotiomycetes</taxon>
        <taxon>Eurotiomycetidae</taxon>
        <taxon>Eurotiales</taxon>
        <taxon>Aspergillaceae</taxon>
        <taxon>Aspergillus</taxon>
        <taxon>Aspergillus subgen. Fumigati</taxon>
    </lineage>
</organism>
<dbReference type="EMBL" id="JAIBSC010000052">
    <property type="protein sequence ID" value="KAH1903506.1"/>
    <property type="molecule type" value="Genomic_DNA"/>
</dbReference>
<sequence>MKVTILASAILALINGALALPANTPTLDVTLTQVDNTRIKATVKNTGNEKVTFVHLNFFQDAAPVKKVSLFRNATEVEFTGIKRRLLTEGLSDDALTTLAPGATFEDEFDVASTADLTEGGTVTIRTDGFVPITTDRKVSGYIPYQSNELEIEVDAAKAAAVPQAIKLLDRRTKVASCSGSRASALSTALRNAASLANAAASAASSGSSTRFQEYFKTTSSSTRNTVAARFRAVASEASSQSSGKTTYYCTDPYGYCDSNTLAYTLPSSNLIANCDIYYSYLPALTSSCHAQDQATTTLHEFTHAPAVYSPGTDDYAYGYRASTALSASQALLNADTYALFANGTPPPPSPLHIHFQMLDTNNGYSREP</sequence>
<evidence type="ECO:0000256" key="11">
    <source>
        <dbReference type="ARBA" id="ARBA00023049"/>
    </source>
</evidence>
<feature type="binding site" evidence="15">
    <location>
        <position position="300"/>
    </location>
    <ligand>
        <name>Zn(2+)</name>
        <dbReference type="ChEBI" id="CHEBI:29105"/>
        <note>catalytic</note>
    </ligand>
</feature>
<keyword evidence="7 15" id="KW-0479">Metal-binding</keyword>
<evidence type="ECO:0000313" key="19">
    <source>
        <dbReference type="Proteomes" id="UP000813423"/>
    </source>
</evidence>
<feature type="binding site" evidence="15">
    <location>
        <position position="315"/>
    </location>
    <ligand>
        <name>Zn(2+)</name>
        <dbReference type="ChEBI" id="CHEBI:29105"/>
        <note>catalytic</note>
    </ligand>
</feature>
<dbReference type="PANTHER" id="PTHR37016:SF3">
    <property type="entry name" value="NEUTRAL PROTEASE 2-RELATED"/>
    <property type="match status" value="1"/>
</dbReference>
<dbReference type="SUPFAM" id="SSF55486">
    <property type="entry name" value="Metalloproteases ('zincins'), catalytic domain"/>
    <property type="match status" value="1"/>
</dbReference>
<dbReference type="InterPro" id="IPR001384">
    <property type="entry name" value="Peptidase_M35"/>
</dbReference>
<feature type="chain" id="PRO_5040558414" description="Neutral protease 2" evidence="17">
    <location>
        <begin position="20"/>
        <end position="369"/>
    </location>
</feature>
<feature type="signal peptide" evidence="17">
    <location>
        <begin position="1"/>
        <end position="19"/>
    </location>
</feature>
<evidence type="ECO:0000256" key="9">
    <source>
        <dbReference type="ARBA" id="ARBA00022801"/>
    </source>
</evidence>
<dbReference type="CDD" id="cd11008">
    <property type="entry name" value="M35_deuterolysin_like"/>
    <property type="match status" value="1"/>
</dbReference>
<evidence type="ECO:0000256" key="13">
    <source>
        <dbReference type="ARBA" id="ARBA00023157"/>
    </source>
</evidence>
<comment type="caution">
    <text evidence="18">The sequence shown here is derived from an EMBL/GenBank/DDBJ whole genome shotgun (WGS) entry which is preliminary data.</text>
</comment>
<evidence type="ECO:0000256" key="6">
    <source>
        <dbReference type="ARBA" id="ARBA00022685"/>
    </source>
</evidence>
<feature type="disulfide bond" evidence="16">
    <location>
        <begin position="257"/>
        <end position="275"/>
    </location>
</feature>
<dbReference type="PRINTS" id="PR00768">
    <property type="entry name" value="DEUTEROLYSIN"/>
</dbReference>
<dbReference type="PANTHER" id="PTHR37016">
    <property type="match status" value="1"/>
</dbReference>
<evidence type="ECO:0000256" key="4">
    <source>
        <dbReference type="ARBA" id="ARBA00022525"/>
    </source>
</evidence>
<evidence type="ECO:0000256" key="12">
    <source>
        <dbReference type="ARBA" id="ARBA00023145"/>
    </source>
</evidence>
<reference evidence="18" key="1">
    <citation type="submission" date="2021-08" db="EMBL/GenBank/DDBJ databases">
        <title>Global Aspergillus fumigatus from environmental and clinical sources.</title>
        <authorList>
            <person name="Barber A."/>
            <person name="Sae-Ong T."/>
        </authorList>
    </citation>
    <scope>NUCLEOTIDE SEQUENCE</scope>
    <source>
        <strain evidence="18">NRZ-2016-071</strain>
    </source>
</reference>
<feature type="active site" evidence="14">
    <location>
        <position position="301"/>
    </location>
</feature>